<dbReference type="PANTHER" id="PTHR33018">
    <property type="entry name" value="OS10G0338966 PROTEIN-RELATED"/>
    <property type="match status" value="1"/>
</dbReference>
<protein>
    <recommendedName>
        <fullName evidence="4">Ubiquitin-like protease family profile domain-containing protein</fullName>
    </recommendedName>
</protein>
<dbReference type="Gramene" id="KOM37320">
    <property type="protein sequence ID" value="KOM37320"/>
    <property type="gene ID" value="LR48_Vigan03g070100"/>
</dbReference>
<dbReference type="PANTHER" id="PTHR33018:SF34">
    <property type="entry name" value="OS02G0472350 PROTEIN"/>
    <property type="match status" value="1"/>
</dbReference>
<evidence type="ECO:0008006" key="4">
    <source>
        <dbReference type="Google" id="ProtNLM"/>
    </source>
</evidence>
<evidence type="ECO:0000256" key="1">
    <source>
        <dbReference type="SAM" id="MobiDB-lite"/>
    </source>
</evidence>
<dbReference type="EMBL" id="CM003373">
    <property type="protein sequence ID" value="KOM37320.1"/>
    <property type="molecule type" value="Genomic_DNA"/>
</dbReference>
<gene>
    <name evidence="2" type="ORF">LR48_Vigan03g070100</name>
</gene>
<dbReference type="Gene3D" id="3.40.395.10">
    <property type="entry name" value="Adenoviral Proteinase, Chain A"/>
    <property type="match status" value="1"/>
</dbReference>
<dbReference type="AlphaFoldDB" id="A0A0L9U3F5"/>
<sequence length="430" mass="49151">MRKRRVEELGLESPDLAPPPARHELWKAARTKSNDQFTSQSAQEISQRTDDLDDQQSQGTFVAQGREDLLVATTGRLDCLGHVRVVGGATGLRDYFGPKPRSTEVVTQEMVSNIRQQQQEQQQQQQQEQQQQSQQEDVPTDDPTAPRVSTKGSCSTANHTNYNIQYEFLADEDPLRVVVVGRQIAGGQTIHGAPLLPTHARVMIDDPRDPQARVKGPVELLWELRTFGLECHVPLYINFNEAYEIIGGEKMLNIACIQLWCMYMDTIVVESGRASVYGFLEPQTIQPSENTLDSRKSYIQTWMTESDREIYIATYIDAGHWQLMVIIPKKAQVVWFCSLHRKMKAELKSLIQTVVTMTRGQQLEIIHPKCNKYNDSWACGYYIMSWIKAIIRAKIRGEWTKQFNTTSSLSTSVIKTIREDWVGYLNKHFK</sequence>
<organism evidence="2 3">
    <name type="scientific">Phaseolus angularis</name>
    <name type="common">Azuki bean</name>
    <name type="synonym">Vigna angularis</name>
    <dbReference type="NCBI Taxonomy" id="3914"/>
    <lineage>
        <taxon>Eukaryota</taxon>
        <taxon>Viridiplantae</taxon>
        <taxon>Streptophyta</taxon>
        <taxon>Embryophyta</taxon>
        <taxon>Tracheophyta</taxon>
        <taxon>Spermatophyta</taxon>
        <taxon>Magnoliopsida</taxon>
        <taxon>eudicotyledons</taxon>
        <taxon>Gunneridae</taxon>
        <taxon>Pentapetalae</taxon>
        <taxon>rosids</taxon>
        <taxon>fabids</taxon>
        <taxon>Fabales</taxon>
        <taxon>Fabaceae</taxon>
        <taxon>Papilionoideae</taxon>
        <taxon>50 kb inversion clade</taxon>
        <taxon>NPAAA clade</taxon>
        <taxon>indigoferoid/millettioid clade</taxon>
        <taxon>Phaseoleae</taxon>
        <taxon>Vigna</taxon>
    </lineage>
</organism>
<feature type="compositionally biased region" description="Low complexity" evidence="1">
    <location>
        <begin position="116"/>
        <end position="136"/>
    </location>
</feature>
<evidence type="ECO:0000313" key="2">
    <source>
        <dbReference type="EMBL" id="KOM37320.1"/>
    </source>
</evidence>
<dbReference type="SUPFAM" id="SSF54001">
    <property type="entry name" value="Cysteine proteinases"/>
    <property type="match status" value="1"/>
</dbReference>
<dbReference type="OMA" id="YNDSWAC"/>
<reference evidence="3" key="1">
    <citation type="journal article" date="2015" name="Proc. Natl. Acad. Sci. U.S.A.">
        <title>Genome sequencing of adzuki bean (Vigna angularis) provides insight into high starch and low fat accumulation and domestication.</title>
        <authorList>
            <person name="Yang K."/>
            <person name="Tian Z."/>
            <person name="Chen C."/>
            <person name="Luo L."/>
            <person name="Zhao B."/>
            <person name="Wang Z."/>
            <person name="Yu L."/>
            <person name="Li Y."/>
            <person name="Sun Y."/>
            <person name="Li W."/>
            <person name="Chen Y."/>
            <person name="Li Y."/>
            <person name="Zhang Y."/>
            <person name="Ai D."/>
            <person name="Zhao J."/>
            <person name="Shang C."/>
            <person name="Ma Y."/>
            <person name="Wu B."/>
            <person name="Wang M."/>
            <person name="Gao L."/>
            <person name="Sun D."/>
            <person name="Zhang P."/>
            <person name="Guo F."/>
            <person name="Wang W."/>
            <person name="Li Y."/>
            <person name="Wang J."/>
            <person name="Varshney R.K."/>
            <person name="Wang J."/>
            <person name="Ling H.Q."/>
            <person name="Wan P."/>
        </authorList>
    </citation>
    <scope>NUCLEOTIDE SEQUENCE</scope>
    <source>
        <strain evidence="3">cv. Jingnong 6</strain>
    </source>
</reference>
<feature type="compositionally biased region" description="Polar residues" evidence="1">
    <location>
        <begin position="104"/>
        <end position="115"/>
    </location>
</feature>
<evidence type="ECO:0000313" key="3">
    <source>
        <dbReference type="Proteomes" id="UP000053144"/>
    </source>
</evidence>
<name>A0A0L9U3F5_PHAAN</name>
<accession>A0A0L9U3F5</accession>
<feature type="region of interest" description="Disordered" evidence="1">
    <location>
        <begin position="90"/>
        <end position="156"/>
    </location>
</feature>
<feature type="compositionally biased region" description="Polar residues" evidence="1">
    <location>
        <begin position="34"/>
        <end position="46"/>
    </location>
</feature>
<dbReference type="InterPro" id="IPR038765">
    <property type="entry name" value="Papain-like_cys_pep_sf"/>
</dbReference>
<feature type="region of interest" description="Disordered" evidence="1">
    <location>
        <begin position="1"/>
        <end position="58"/>
    </location>
</feature>
<dbReference type="Proteomes" id="UP000053144">
    <property type="component" value="Chromosome 3"/>
</dbReference>
<proteinExistence type="predicted"/>